<evidence type="ECO:0000259" key="3">
    <source>
        <dbReference type="SMART" id="SM00875"/>
    </source>
</evidence>
<dbReference type="Gene3D" id="1.25.40.420">
    <property type="match status" value="1"/>
</dbReference>
<accession>A0A3P8ZPQ6</accession>
<reference evidence="4" key="2">
    <citation type="submission" date="2020-02" db="EMBL/GenBank/DDBJ databases">
        <title>Esox lucius (northern pike) genome, fEsoLuc1, primary haplotype.</title>
        <authorList>
            <person name="Myers G."/>
            <person name="Karagic N."/>
            <person name="Meyer A."/>
            <person name="Pippel M."/>
            <person name="Reichard M."/>
            <person name="Winkler S."/>
            <person name="Tracey A."/>
            <person name="Sims Y."/>
            <person name="Howe K."/>
            <person name="Rhie A."/>
            <person name="Formenti G."/>
            <person name="Durbin R."/>
            <person name="Fedrigo O."/>
            <person name="Jarvis E.D."/>
        </authorList>
    </citation>
    <scope>NUCLEOTIDE SEQUENCE [LARGE SCALE GENOMIC DNA]</scope>
</reference>
<evidence type="ECO:0000256" key="1">
    <source>
        <dbReference type="ARBA" id="ARBA00022441"/>
    </source>
</evidence>
<evidence type="ECO:0000256" key="2">
    <source>
        <dbReference type="ARBA" id="ARBA00022737"/>
    </source>
</evidence>
<reference evidence="5" key="1">
    <citation type="journal article" date="2014" name="PLoS ONE">
        <title>The genome and linkage map of the northern pike (Esox lucius): conserved synteny revealed between the salmonid sister group and the Neoteleostei.</title>
        <authorList>
            <person name="Rondeau E.B."/>
            <person name="Minkley D.R."/>
            <person name="Leong J.S."/>
            <person name="Messmer A.M."/>
            <person name="Jantzen J.R."/>
            <person name="von Schalburg K.R."/>
            <person name="Lemon C."/>
            <person name="Bird N.H."/>
            <person name="Koop B.F."/>
        </authorList>
    </citation>
    <scope>NUCLEOTIDE SEQUENCE</scope>
</reference>
<proteinExistence type="predicted"/>
<dbReference type="Gene3D" id="2.120.10.80">
    <property type="entry name" value="Kelch-type beta propeller"/>
    <property type="match status" value="1"/>
</dbReference>
<dbReference type="PANTHER" id="PTHR45632:SF14">
    <property type="entry name" value="KELCH-LIKE PROTEIN 33"/>
    <property type="match status" value="1"/>
</dbReference>
<dbReference type="InterPro" id="IPR056737">
    <property type="entry name" value="Beta-prop_ATRN-MKLN-like"/>
</dbReference>
<dbReference type="FunFam" id="1.25.40.420:FF:000001">
    <property type="entry name" value="Kelch-like family member 12"/>
    <property type="match status" value="1"/>
</dbReference>
<dbReference type="InParanoid" id="A0A3P8ZPQ6"/>
<sequence length="457" mass="51708">METNSCLDVASFAEAYGMPELLEEAEDFILRNFQGVSTTLKFLDLPANKLLDLLRCDGLCAPSELAVFRAVVAWLEADPTERLAQAKEVMTGVRFSLMTFKEFREVRAINLRLDMLHDIRQLGPHREFLLSDPDQCRIRRPKYALVLVGGDQVVPDVGNRLPSRELWFANSLRSGTGLVKSMEWMVLGEIPEKPRFRHGVGVMGGQLYVVGGQFCRFSPSLTHTRRYDPMQDKWQRLADMQEYRSNFTVVVRENCLYAIGGDTDITLNLGSVEVYSPDSDTWRFAKPLDHALSGHAATVWDGEIFISGGFNSTYQCLTSMFTYHPERGTTYLAEMSGDRAQHCMEVLRSCGGLCVVGGVCKQRTFYADQLACEVYDPLSDAWSAFTPLDVPHVGAASVVLEEKLYILGGYCQEDYRETRLVHRYDPAHWHWENMGKMPGPNTDIRACLLLLPEHLRH</sequence>
<dbReference type="FunCoup" id="A0A3P8ZPQ6">
    <property type="interactions" value="542"/>
</dbReference>
<dbReference type="InterPro" id="IPR015915">
    <property type="entry name" value="Kelch-typ_b-propeller"/>
</dbReference>
<protein>
    <recommendedName>
        <fullName evidence="3">BACK domain-containing protein</fullName>
    </recommendedName>
</protein>
<dbReference type="AlphaFoldDB" id="A0A3P8ZPQ6"/>
<name>A0A3P8ZPQ6_ESOLU</name>
<dbReference type="Proteomes" id="UP000265140">
    <property type="component" value="Chromosome 24"/>
</dbReference>
<keyword evidence="5" id="KW-1185">Reference proteome</keyword>
<keyword evidence="1" id="KW-0880">Kelch repeat</keyword>
<reference evidence="4" key="4">
    <citation type="submission" date="2025-09" db="UniProtKB">
        <authorList>
            <consortium name="Ensembl"/>
        </authorList>
    </citation>
    <scope>IDENTIFICATION</scope>
</reference>
<evidence type="ECO:0000313" key="4">
    <source>
        <dbReference type="Ensembl" id="ENSELUP00000030398.3"/>
    </source>
</evidence>
<dbReference type="Bgee" id="ENSELUG00000007593">
    <property type="expression patterns" value="Expressed in ovary and 8 other cell types or tissues"/>
</dbReference>
<dbReference type="Pfam" id="PF07707">
    <property type="entry name" value="BACK"/>
    <property type="match status" value="1"/>
</dbReference>
<keyword evidence="2" id="KW-0677">Repeat</keyword>
<dbReference type="PANTHER" id="PTHR45632">
    <property type="entry name" value="LD33804P"/>
    <property type="match status" value="1"/>
</dbReference>
<dbReference type="InterPro" id="IPR006652">
    <property type="entry name" value="Kelch_1"/>
</dbReference>
<dbReference type="SMART" id="SM00612">
    <property type="entry name" value="Kelch"/>
    <property type="match status" value="5"/>
</dbReference>
<dbReference type="SUPFAM" id="SSF117281">
    <property type="entry name" value="Kelch motif"/>
    <property type="match status" value="1"/>
</dbReference>
<dbReference type="Pfam" id="PF24981">
    <property type="entry name" value="Beta-prop_ATRN-LZTR1"/>
    <property type="match status" value="1"/>
</dbReference>
<evidence type="ECO:0000313" key="5">
    <source>
        <dbReference type="Proteomes" id="UP000265140"/>
    </source>
</evidence>
<organism evidence="4 5">
    <name type="scientific">Esox lucius</name>
    <name type="common">Northern pike</name>
    <dbReference type="NCBI Taxonomy" id="8010"/>
    <lineage>
        <taxon>Eukaryota</taxon>
        <taxon>Metazoa</taxon>
        <taxon>Chordata</taxon>
        <taxon>Craniata</taxon>
        <taxon>Vertebrata</taxon>
        <taxon>Euteleostomi</taxon>
        <taxon>Actinopterygii</taxon>
        <taxon>Neopterygii</taxon>
        <taxon>Teleostei</taxon>
        <taxon>Protacanthopterygii</taxon>
        <taxon>Esociformes</taxon>
        <taxon>Esocidae</taxon>
        <taxon>Esox</taxon>
    </lineage>
</organism>
<dbReference type="OMA" id="QDTHLIH"/>
<dbReference type="SMART" id="SM00875">
    <property type="entry name" value="BACK"/>
    <property type="match status" value="1"/>
</dbReference>
<dbReference type="InterPro" id="IPR011705">
    <property type="entry name" value="BACK"/>
</dbReference>
<feature type="domain" description="BACK" evidence="3">
    <location>
        <begin position="6"/>
        <end position="107"/>
    </location>
</feature>
<dbReference type="Ensembl" id="ENSELUT00000008445.3">
    <property type="protein sequence ID" value="ENSELUP00000030398.3"/>
    <property type="gene ID" value="ENSELUG00000007593.3"/>
</dbReference>
<dbReference type="GeneTree" id="ENSGT00940000164143"/>
<reference evidence="4" key="3">
    <citation type="submission" date="2025-08" db="UniProtKB">
        <authorList>
            <consortium name="Ensembl"/>
        </authorList>
    </citation>
    <scope>IDENTIFICATION</scope>
</reference>